<proteinExistence type="predicted"/>
<accession>A0AAJ5UTF0</accession>
<dbReference type="InterPro" id="IPR036866">
    <property type="entry name" value="RibonucZ/Hydroxyglut_hydro"/>
</dbReference>
<dbReference type="InterPro" id="IPR001279">
    <property type="entry name" value="Metallo-B-lactamas"/>
</dbReference>
<gene>
    <name evidence="2" type="ORF">OU989_12620</name>
</gene>
<dbReference type="PANTHER" id="PTHR42951:SF17">
    <property type="entry name" value="METALLO-BETA-LACTAMASE DOMAIN-CONTAINING PROTEIN"/>
    <property type="match status" value="1"/>
</dbReference>
<dbReference type="InterPro" id="IPR050855">
    <property type="entry name" value="NDM-1-like"/>
</dbReference>
<evidence type="ECO:0000259" key="1">
    <source>
        <dbReference type="SMART" id="SM00849"/>
    </source>
</evidence>
<dbReference type="SUPFAM" id="SSF56281">
    <property type="entry name" value="Metallo-hydrolase/oxidoreductase"/>
    <property type="match status" value="1"/>
</dbReference>
<evidence type="ECO:0000313" key="3">
    <source>
        <dbReference type="Proteomes" id="UP001219585"/>
    </source>
</evidence>
<organism evidence="2 3">
    <name type="scientific">Lysinibacillus irui</name>
    <dbReference type="NCBI Taxonomy" id="2998077"/>
    <lineage>
        <taxon>Bacteria</taxon>
        <taxon>Bacillati</taxon>
        <taxon>Bacillota</taxon>
        <taxon>Bacilli</taxon>
        <taxon>Bacillales</taxon>
        <taxon>Bacillaceae</taxon>
        <taxon>Lysinibacillus</taxon>
    </lineage>
</organism>
<sequence>MDKDLHYGYDYKFIPATSVGSGIGVEVRPDLYQYTIQIVNIVLYGQNANEFVLIDAGMPKSAEEIIAVAENRFGANARPKAIILTHGHFDHVGAIIELIKHWNVPVYVHSLELPYVTGEQNYPQPDSTVNGGLIAKMSPIFPHESIQLGSNVSALPSDGSVPHMPGFHWIHTPGHSPGHISLFRSEDGALIVGDAFVTVKQESLYKVLTQTKEISGPPRYLTTDWQAAYESVKKLKELRPSVAITGHGLAMEGEELTENLQNLVDDFDQIALPNHGKYLN</sequence>
<dbReference type="AlphaFoldDB" id="A0AAJ5UTF0"/>
<feature type="domain" description="Metallo-beta-lactamase" evidence="1">
    <location>
        <begin position="38"/>
        <end position="247"/>
    </location>
</feature>
<dbReference type="PANTHER" id="PTHR42951">
    <property type="entry name" value="METALLO-BETA-LACTAMASE DOMAIN-CONTAINING"/>
    <property type="match status" value="1"/>
</dbReference>
<dbReference type="RefSeq" id="WP_274793388.1">
    <property type="nucleotide sequence ID" value="NZ_CP113527.1"/>
</dbReference>
<dbReference type="CDD" id="cd07721">
    <property type="entry name" value="yflN-like_MBL-fold"/>
    <property type="match status" value="1"/>
</dbReference>
<protein>
    <submittedName>
        <fullName evidence="2">MBL fold metallo-hydrolase</fullName>
    </submittedName>
</protein>
<name>A0AAJ5UTF0_9BACI</name>
<dbReference type="SMART" id="SM00849">
    <property type="entry name" value="Lactamase_B"/>
    <property type="match status" value="1"/>
</dbReference>
<evidence type="ECO:0000313" key="2">
    <source>
        <dbReference type="EMBL" id="WDV05155.1"/>
    </source>
</evidence>
<dbReference type="Gene3D" id="3.60.15.10">
    <property type="entry name" value="Ribonuclease Z/Hydroxyacylglutathione hydrolase-like"/>
    <property type="match status" value="1"/>
</dbReference>
<dbReference type="Proteomes" id="UP001219585">
    <property type="component" value="Chromosome"/>
</dbReference>
<dbReference type="KEGG" id="liu:OU989_12620"/>
<reference evidence="2" key="1">
    <citation type="submission" date="2022-11" db="EMBL/GenBank/DDBJ databases">
        <title>Lysinibacillus irui.</title>
        <authorList>
            <person name="Akintayo S.O."/>
        </authorList>
    </citation>
    <scope>NUCLEOTIDE SEQUENCE</scope>
    <source>
        <strain evidence="2">IRB4-01</strain>
    </source>
</reference>
<dbReference type="EMBL" id="CP113527">
    <property type="protein sequence ID" value="WDV05155.1"/>
    <property type="molecule type" value="Genomic_DNA"/>
</dbReference>
<dbReference type="Pfam" id="PF00753">
    <property type="entry name" value="Lactamase_B"/>
    <property type="match status" value="1"/>
</dbReference>